<dbReference type="EMBL" id="JAVYJV010000008">
    <property type="protein sequence ID" value="KAK4364113.1"/>
    <property type="molecule type" value="Genomic_DNA"/>
</dbReference>
<dbReference type="GO" id="GO:0005576">
    <property type="term" value="C:extracellular region"/>
    <property type="evidence" value="ECO:0007669"/>
    <property type="project" value="UniProtKB-SubCell"/>
</dbReference>
<gene>
    <name evidence="9" type="ORF">RND71_015471</name>
</gene>
<evidence type="ECO:0000313" key="9">
    <source>
        <dbReference type="EMBL" id="KAK4364113.1"/>
    </source>
</evidence>
<feature type="signal peptide" evidence="8">
    <location>
        <begin position="1"/>
        <end position="26"/>
    </location>
</feature>
<protein>
    <submittedName>
        <fullName evidence="9">Uncharacterized protein</fullName>
    </submittedName>
</protein>
<evidence type="ECO:0000256" key="3">
    <source>
        <dbReference type="ARBA" id="ARBA00022525"/>
    </source>
</evidence>
<evidence type="ECO:0000313" key="10">
    <source>
        <dbReference type="Proteomes" id="UP001291623"/>
    </source>
</evidence>
<evidence type="ECO:0000256" key="6">
    <source>
        <dbReference type="ARBA" id="ARBA00023180"/>
    </source>
</evidence>
<keyword evidence="5" id="KW-0221">Differentiation</keyword>
<dbReference type="InterPro" id="IPR039617">
    <property type="entry name" value="CLAVATA3-CLE"/>
</dbReference>
<comment type="similarity">
    <text evidence="2">Belongs to the CLV3/ESR signal peptide family.</text>
</comment>
<dbReference type="AlphaFoldDB" id="A0AAE1S7F6"/>
<dbReference type="Proteomes" id="UP001291623">
    <property type="component" value="Unassembled WGS sequence"/>
</dbReference>
<evidence type="ECO:0000256" key="7">
    <source>
        <dbReference type="ARBA" id="ARBA00023278"/>
    </source>
</evidence>
<reference evidence="9" key="1">
    <citation type="submission" date="2023-12" db="EMBL/GenBank/DDBJ databases">
        <title>Genome assembly of Anisodus tanguticus.</title>
        <authorList>
            <person name="Wang Y.-J."/>
        </authorList>
    </citation>
    <scope>NUCLEOTIDE SEQUENCE</scope>
    <source>
        <strain evidence="9">KB-2021</strain>
        <tissue evidence="9">Leaf</tissue>
    </source>
</reference>
<accession>A0AAE1S7F6</accession>
<sequence>MANSNSLLSLVFLLLLLFAKVNISTATSYRGIESIRRNIDSKKILREIIFDLGKKMKMQISNKRALVDADRVAPGGPDLQHH</sequence>
<keyword evidence="3" id="KW-0964">Secreted</keyword>
<evidence type="ECO:0000256" key="5">
    <source>
        <dbReference type="ARBA" id="ARBA00022782"/>
    </source>
</evidence>
<dbReference type="PANTHER" id="PTHR36016">
    <property type="entry name" value="CLAVATA3/ESR (CLE)-RELATED PROTEIN 7"/>
    <property type="match status" value="1"/>
</dbReference>
<evidence type="ECO:0000256" key="4">
    <source>
        <dbReference type="ARBA" id="ARBA00022729"/>
    </source>
</evidence>
<keyword evidence="10" id="KW-1185">Reference proteome</keyword>
<dbReference type="GO" id="GO:0030154">
    <property type="term" value="P:cell differentiation"/>
    <property type="evidence" value="ECO:0007669"/>
    <property type="project" value="UniProtKB-KW"/>
</dbReference>
<keyword evidence="6" id="KW-0325">Glycoprotein</keyword>
<dbReference type="PANTHER" id="PTHR36016:SF10">
    <property type="entry name" value="CLAVATA3_ESR (CLE)-RELATED PROTEIN 6-LIKE"/>
    <property type="match status" value="1"/>
</dbReference>
<proteinExistence type="inferred from homology"/>
<keyword evidence="4 8" id="KW-0732">Signal</keyword>
<comment type="subcellular location">
    <subcellularLocation>
        <location evidence="1">Secreted</location>
        <location evidence="1">Extracellular space</location>
    </subcellularLocation>
</comment>
<evidence type="ECO:0000256" key="1">
    <source>
        <dbReference type="ARBA" id="ARBA00004239"/>
    </source>
</evidence>
<name>A0AAE1S7F6_9SOLA</name>
<evidence type="ECO:0000256" key="8">
    <source>
        <dbReference type="SAM" id="SignalP"/>
    </source>
</evidence>
<feature type="chain" id="PRO_5042144969" evidence="8">
    <location>
        <begin position="27"/>
        <end position="82"/>
    </location>
</feature>
<evidence type="ECO:0000256" key="2">
    <source>
        <dbReference type="ARBA" id="ARBA00005416"/>
    </source>
</evidence>
<comment type="caution">
    <text evidence="9">The sequence shown here is derived from an EMBL/GenBank/DDBJ whole genome shotgun (WGS) entry which is preliminary data.</text>
</comment>
<organism evidence="9 10">
    <name type="scientific">Anisodus tanguticus</name>
    <dbReference type="NCBI Taxonomy" id="243964"/>
    <lineage>
        <taxon>Eukaryota</taxon>
        <taxon>Viridiplantae</taxon>
        <taxon>Streptophyta</taxon>
        <taxon>Embryophyta</taxon>
        <taxon>Tracheophyta</taxon>
        <taxon>Spermatophyta</taxon>
        <taxon>Magnoliopsida</taxon>
        <taxon>eudicotyledons</taxon>
        <taxon>Gunneridae</taxon>
        <taxon>Pentapetalae</taxon>
        <taxon>asterids</taxon>
        <taxon>lamiids</taxon>
        <taxon>Solanales</taxon>
        <taxon>Solanaceae</taxon>
        <taxon>Solanoideae</taxon>
        <taxon>Hyoscyameae</taxon>
        <taxon>Anisodus</taxon>
    </lineage>
</organism>
<keyword evidence="7" id="KW-0379">Hydroxylation</keyword>